<keyword evidence="1" id="KW-0812">Transmembrane</keyword>
<comment type="caution">
    <text evidence="3">The sequence shown here is derived from an EMBL/GenBank/DDBJ whole genome shotgun (WGS) entry which is preliminary data.</text>
</comment>
<dbReference type="Proteomes" id="UP001642520">
    <property type="component" value="Unassembled WGS sequence"/>
</dbReference>
<gene>
    <name evidence="3" type="ORF">XYLVIOL_LOCUS8125</name>
</gene>
<evidence type="ECO:0000256" key="1">
    <source>
        <dbReference type="SAM" id="Phobius"/>
    </source>
</evidence>
<keyword evidence="1" id="KW-0472">Membrane</keyword>
<evidence type="ECO:0000256" key="2">
    <source>
        <dbReference type="SAM" id="SignalP"/>
    </source>
</evidence>
<keyword evidence="4" id="KW-1185">Reference proteome</keyword>
<feature type="signal peptide" evidence="2">
    <location>
        <begin position="1"/>
        <end position="24"/>
    </location>
</feature>
<protein>
    <submittedName>
        <fullName evidence="3">Uncharacterized protein</fullName>
    </submittedName>
</protein>
<keyword evidence="1" id="KW-1133">Transmembrane helix</keyword>
<feature type="transmembrane region" description="Helical" evidence="1">
    <location>
        <begin position="40"/>
        <end position="61"/>
    </location>
</feature>
<evidence type="ECO:0000313" key="4">
    <source>
        <dbReference type="Proteomes" id="UP001642520"/>
    </source>
</evidence>
<name>A0ABP1P1C7_XYLVO</name>
<sequence>MKIRFNIAFLISPILFDNISSTLCCETCNKRPAVEFKMLAIRFNAVFIAVCVTEFMLGHIYTQKFYMKYLQDKRELIHSVTWKAFSFARTLIAAVFPQPDGPDRINTAGSHAWNNAERLVIVLFLGTISQMLEDDEPLVSNACEMLLFF</sequence>
<proteinExistence type="predicted"/>
<organism evidence="3 4">
    <name type="scientific">Xylocopa violacea</name>
    <name type="common">Violet carpenter bee</name>
    <name type="synonym">Apis violacea</name>
    <dbReference type="NCBI Taxonomy" id="135666"/>
    <lineage>
        <taxon>Eukaryota</taxon>
        <taxon>Metazoa</taxon>
        <taxon>Ecdysozoa</taxon>
        <taxon>Arthropoda</taxon>
        <taxon>Hexapoda</taxon>
        <taxon>Insecta</taxon>
        <taxon>Pterygota</taxon>
        <taxon>Neoptera</taxon>
        <taxon>Endopterygota</taxon>
        <taxon>Hymenoptera</taxon>
        <taxon>Apocrita</taxon>
        <taxon>Aculeata</taxon>
        <taxon>Apoidea</taxon>
        <taxon>Anthophila</taxon>
        <taxon>Apidae</taxon>
        <taxon>Xylocopa</taxon>
        <taxon>Xylocopa</taxon>
    </lineage>
</organism>
<dbReference type="EMBL" id="CAXAJV020001296">
    <property type="protein sequence ID" value="CAL7947034.1"/>
    <property type="molecule type" value="Genomic_DNA"/>
</dbReference>
<evidence type="ECO:0000313" key="3">
    <source>
        <dbReference type="EMBL" id="CAL7947034.1"/>
    </source>
</evidence>
<keyword evidence="2" id="KW-0732">Signal</keyword>
<reference evidence="3 4" key="1">
    <citation type="submission" date="2024-08" db="EMBL/GenBank/DDBJ databases">
        <authorList>
            <person name="Will J Nash"/>
            <person name="Angela Man"/>
            <person name="Seanna McTaggart"/>
            <person name="Kendall Baker"/>
            <person name="Tom Barker"/>
            <person name="Leah Catchpole"/>
            <person name="Alex Durrant"/>
            <person name="Karim Gharbi"/>
            <person name="Naomi Irish"/>
            <person name="Gemy Kaithakottil"/>
            <person name="Debby Ku"/>
            <person name="Aaliyah Providence"/>
            <person name="Felix Shaw"/>
            <person name="David Swarbreck"/>
            <person name="Chris Watkins"/>
            <person name="Ann M. McCartney"/>
            <person name="Giulio Formenti"/>
            <person name="Alice Mouton"/>
            <person name="Noel Vella"/>
            <person name="Bjorn M von Reumont"/>
            <person name="Adriana Vella"/>
            <person name="Wilfried Haerty"/>
        </authorList>
    </citation>
    <scope>NUCLEOTIDE SEQUENCE [LARGE SCALE GENOMIC DNA]</scope>
</reference>
<accession>A0ABP1P1C7</accession>
<feature type="chain" id="PRO_5045902164" evidence="2">
    <location>
        <begin position="25"/>
        <end position="149"/>
    </location>
</feature>